<dbReference type="CDD" id="cd00077">
    <property type="entry name" value="HDc"/>
    <property type="match status" value="1"/>
</dbReference>
<protein>
    <submittedName>
        <fullName evidence="4">Diguanylate cyclase</fullName>
        <ecNumber evidence="4">2.7.7.65</ecNumber>
    </submittedName>
</protein>
<evidence type="ECO:0000256" key="1">
    <source>
        <dbReference type="SAM" id="Phobius"/>
    </source>
</evidence>
<proteinExistence type="predicted"/>
<feature type="domain" description="GGDEF" evidence="2">
    <location>
        <begin position="272"/>
        <end position="408"/>
    </location>
</feature>
<feature type="transmembrane region" description="Helical" evidence="1">
    <location>
        <begin position="16"/>
        <end position="34"/>
    </location>
</feature>
<dbReference type="PROSITE" id="PS50887">
    <property type="entry name" value="GGDEF"/>
    <property type="match status" value="1"/>
</dbReference>
<dbReference type="CDD" id="cd01949">
    <property type="entry name" value="GGDEF"/>
    <property type="match status" value="1"/>
</dbReference>
<feature type="transmembrane region" description="Helical" evidence="1">
    <location>
        <begin position="46"/>
        <end position="66"/>
    </location>
</feature>
<keyword evidence="1" id="KW-0472">Membrane</keyword>
<feature type="transmembrane region" description="Helical" evidence="1">
    <location>
        <begin position="149"/>
        <end position="170"/>
    </location>
</feature>
<evidence type="ECO:0000313" key="4">
    <source>
        <dbReference type="EMBL" id="WDH82977.1"/>
    </source>
</evidence>
<dbReference type="Pfam" id="PF00990">
    <property type="entry name" value="GGDEF"/>
    <property type="match status" value="1"/>
</dbReference>
<dbReference type="InterPro" id="IPR037522">
    <property type="entry name" value="HD_GYP_dom"/>
</dbReference>
<evidence type="ECO:0000259" key="3">
    <source>
        <dbReference type="PROSITE" id="PS51832"/>
    </source>
</evidence>
<dbReference type="SMART" id="SM00471">
    <property type="entry name" value="HDc"/>
    <property type="match status" value="1"/>
</dbReference>
<dbReference type="PANTHER" id="PTHR43155">
    <property type="entry name" value="CYCLIC DI-GMP PHOSPHODIESTERASE PA4108-RELATED"/>
    <property type="match status" value="1"/>
</dbReference>
<evidence type="ECO:0000259" key="2">
    <source>
        <dbReference type="PROSITE" id="PS50887"/>
    </source>
</evidence>
<gene>
    <name evidence="4" type="ORF">PUW23_01650</name>
</gene>
<dbReference type="FunFam" id="3.30.70.270:FF:000001">
    <property type="entry name" value="Diguanylate cyclase domain protein"/>
    <property type="match status" value="1"/>
</dbReference>
<dbReference type="AlphaFoldDB" id="A0AAX3N063"/>
<keyword evidence="1" id="KW-1133">Transmembrane helix</keyword>
<keyword evidence="4" id="KW-0548">Nucleotidyltransferase</keyword>
<dbReference type="RefSeq" id="WP_047911363.1">
    <property type="nucleotide sequence ID" value="NZ_CP118101.1"/>
</dbReference>
<dbReference type="PROSITE" id="PS51832">
    <property type="entry name" value="HD_GYP"/>
    <property type="match status" value="1"/>
</dbReference>
<keyword evidence="4" id="KW-0808">Transferase</keyword>
<dbReference type="SUPFAM" id="SSF55073">
    <property type="entry name" value="Nucleotide cyclase"/>
    <property type="match status" value="1"/>
</dbReference>
<dbReference type="SUPFAM" id="SSF109604">
    <property type="entry name" value="HD-domain/PDEase-like"/>
    <property type="match status" value="1"/>
</dbReference>
<dbReference type="PANTHER" id="PTHR43155:SF2">
    <property type="entry name" value="CYCLIC DI-GMP PHOSPHODIESTERASE PA4108"/>
    <property type="match status" value="1"/>
</dbReference>
<feature type="transmembrane region" description="Helical" evidence="1">
    <location>
        <begin position="78"/>
        <end position="105"/>
    </location>
</feature>
<feature type="transmembrane region" description="Helical" evidence="1">
    <location>
        <begin position="190"/>
        <end position="208"/>
    </location>
</feature>
<dbReference type="InterPro" id="IPR000160">
    <property type="entry name" value="GGDEF_dom"/>
</dbReference>
<dbReference type="InterPro" id="IPR043128">
    <property type="entry name" value="Rev_trsase/Diguanyl_cyclase"/>
</dbReference>
<dbReference type="NCBIfam" id="TIGR00254">
    <property type="entry name" value="GGDEF"/>
    <property type="match status" value="1"/>
</dbReference>
<dbReference type="Proteomes" id="UP001220962">
    <property type="component" value="Chromosome"/>
</dbReference>
<keyword evidence="1" id="KW-0812">Transmembrane</keyword>
<dbReference type="Gene3D" id="3.30.70.270">
    <property type="match status" value="1"/>
</dbReference>
<accession>A0AAX3N063</accession>
<dbReference type="InterPro" id="IPR003607">
    <property type="entry name" value="HD/PDEase_dom"/>
</dbReference>
<sequence>MTTFLSKIKKVDISQWYIAVLCLAGMITFSQYNGGAFFSYSPEEWVTLYIMLGATLILNSLTFRLPPEGNVMSFDSSIYLACIFIYGGEMALSVLLFSFLCYLIYKRNVPWWKQLTNFTLYSLMISLSDTVYESLGGTRGSVDDQNLPVYMISLAVYFSVNTIGMFMYYYLLYRKDLYNTLKGFVKETMLVYLCMLILSLVLTVLIVHNGVLGLILFLGLAILLSHAFRQLFNMYHQILNRSNLDQRTGLYNHSYFESSLETSIDEARKNETPLTLAMIDIDDFKKYNDSFGHLKGDTLISFLGSLLKEETKDTPIIASRYGGEEFTLLMPGYAIEEARSFVDRIRKKLNDTPFDGVEVFPHKCLSFSAGIAEYEIELYDKSQLVDYADKALYYAKKQGKNTVHTYGCNVEMEADIDLDQEIHYIEQQLNLFIYKDIDTFKHSKRVYKYALDMSSQLGLEKDERRNFILGALIHDIGKLEIPWGVLNKKGKLTSEEWETVKQHVTWGKKIAMTDHRFKDLIPYIELHHERYDGKGYPHGLKGKEIPKLCRMLTVIDSFDAMTSERPYQKTKTFEEAIVELRDCSGTQFDPKLVELFISYIRTQMPRSEYVEMGSTTVLSN</sequence>
<evidence type="ECO:0000313" key="5">
    <source>
        <dbReference type="Proteomes" id="UP001220962"/>
    </source>
</evidence>
<dbReference type="Pfam" id="PF13487">
    <property type="entry name" value="HD_5"/>
    <property type="match status" value="1"/>
</dbReference>
<organism evidence="4 5">
    <name type="scientific">Paenibacillus urinalis</name>
    <dbReference type="NCBI Taxonomy" id="521520"/>
    <lineage>
        <taxon>Bacteria</taxon>
        <taxon>Bacillati</taxon>
        <taxon>Bacillota</taxon>
        <taxon>Bacilli</taxon>
        <taxon>Bacillales</taxon>
        <taxon>Paenibacillaceae</taxon>
        <taxon>Paenibacillus</taxon>
    </lineage>
</organism>
<name>A0AAX3N063_9BACL</name>
<feature type="domain" description="HD-GYP" evidence="3">
    <location>
        <begin position="417"/>
        <end position="612"/>
    </location>
</feature>
<dbReference type="EC" id="2.7.7.65" evidence="4"/>
<dbReference type="InterPro" id="IPR029787">
    <property type="entry name" value="Nucleotide_cyclase"/>
</dbReference>
<dbReference type="Gene3D" id="1.10.3210.10">
    <property type="entry name" value="Hypothetical protein af1432"/>
    <property type="match status" value="1"/>
</dbReference>
<reference evidence="4" key="1">
    <citation type="submission" date="2023-02" db="EMBL/GenBank/DDBJ databases">
        <title>Pathogen: clinical or host-associated sample.</title>
        <authorList>
            <person name="Hergert J."/>
            <person name="Casey R."/>
            <person name="Wagner J."/>
            <person name="Young E.L."/>
            <person name="Oakeson K.F."/>
        </authorList>
    </citation>
    <scope>NUCLEOTIDE SEQUENCE</scope>
    <source>
        <strain evidence="4">2022CK-00830</strain>
    </source>
</reference>
<dbReference type="Pfam" id="PF20972">
    <property type="entry name" value="MASE9"/>
    <property type="match status" value="1"/>
</dbReference>
<dbReference type="GO" id="GO:0052621">
    <property type="term" value="F:diguanylate cyclase activity"/>
    <property type="evidence" value="ECO:0007669"/>
    <property type="project" value="UniProtKB-EC"/>
</dbReference>
<dbReference type="SMART" id="SM00267">
    <property type="entry name" value="GGDEF"/>
    <property type="match status" value="1"/>
</dbReference>
<dbReference type="EMBL" id="CP118101">
    <property type="protein sequence ID" value="WDH82977.1"/>
    <property type="molecule type" value="Genomic_DNA"/>
</dbReference>
<dbReference type="InterPro" id="IPR048430">
    <property type="entry name" value="MASE9"/>
</dbReference>